<evidence type="ECO:0000256" key="1">
    <source>
        <dbReference type="SAM" id="MobiDB-lite"/>
    </source>
</evidence>
<accession>A0A1Q9CTU0</accession>
<keyword evidence="3" id="KW-1185">Reference proteome</keyword>
<reference evidence="2 3" key="1">
    <citation type="submission" date="2016-02" db="EMBL/GenBank/DDBJ databases">
        <title>Genome analysis of coral dinoflagellate symbionts highlights evolutionary adaptations to a symbiotic lifestyle.</title>
        <authorList>
            <person name="Aranda M."/>
            <person name="Li Y."/>
            <person name="Liew Y.J."/>
            <person name="Baumgarten S."/>
            <person name="Simakov O."/>
            <person name="Wilson M."/>
            <person name="Piel J."/>
            <person name="Ashoor H."/>
            <person name="Bougouffa S."/>
            <person name="Bajic V.B."/>
            <person name="Ryu T."/>
            <person name="Ravasi T."/>
            <person name="Bayer T."/>
            <person name="Micklem G."/>
            <person name="Kim H."/>
            <person name="Bhak J."/>
            <person name="Lajeunesse T.C."/>
            <person name="Voolstra C.R."/>
        </authorList>
    </citation>
    <scope>NUCLEOTIDE SEQUENCE [LARGE SCALE GENOMIC DNA]</scope>
    <source>
        <strain evidence="2 3">CCMP2467</strain>
    </source>
</reference>
<comment type="caution">
    <text evidence="2">The sequence shown here is derived from an EMBL/GenBank/DDBJ whole genome shotgun (WGS) entry which is preliminary data.</text>
</comment>
<name>A0A1Q9CTU0_SYMMI</name>
<dbReference type="OrthoDB" id="438428at2759"/>
<feature type="region of interest" description="Disordered" evidence="1">
    <location>
        <begin position="166"/>
        <end position="192"/>
    </location>
</feature>
<dbReference type="Proteomes" id="UP000186817">
    <property type="component" value="Unassembled WGS sequence"/>
</dbReference>
<evidence type="ECO:0000313" key="2">
    <source>
        <dbReference type="EMBL" id="OLP86307.1"/>
    </source>
</evidence>
<evidence type="ECO:0000313" key="3">
    <source>
        <dbReference type="Proteomes" id="UP000186817"/>
    </source>
</evidence>
<proteinExistence type="predicted"/>
<dbReference type="AlphaFoldDB" id="A0A1Q9CTU0"/>
<dbReference type="EMBL" id="LSRX01000923">
    <property type="protein sequence ID" value="OLP86307.1"/>
    <property type="molecule type" value="Genomic_DNA"/>
</dbReference>
<sequence>MRANPRASAVNGSVSKGYGTPGAGLPTNVALQIQALLGQGPAASTGAAPATLALECPRLLDYKGGELQLLRPKEVELLNSQGFLFMDRFLQERCYGPFFRQSQIDPAEALCAVRRGLARARLRPARLGRGESVWSSSAVRGDEMTWLSSPKAADVTGLWRHGQRALQRRADGSQVPGSKGSGDVAKAATGATSATEYDSITADLQSMFAEKEAPADKRGDFHASGEDAVLAADEQDPECYEESVLFMFESG</sequence>
<organism evidence="2 3">
    <name type="scientific">Symbiodinium microadriaticum</name>
    <name type="common">Dinoflagellate</name>
    <name type="synonym">Zooxanthella microadriatica</name>
    <dbReference type="NCBI Taxonomy" id="2951"/>
    <lineage>
        <taxon>Eukaryota</taxon>
        <taxon>Sar</taxon>
        <taxon>Alveolata</taxon>
        <taxon>Dinophyceae</taxon>
        <taxon>Suessiales</taxon>
        <taxon>Symbiodiniaceae</taxon>
        <taxon>Symbiodinium</taxon>
    </lineage>
</organism>
<protein>
    <submittedName>
        <fullName evidence="2">Uncharacterized protein</fullName>
    </submittedName>
</protein>
<gene>
    <name evidence="2" type="ORF">AK812_SmicGene32593</name>
</gene>